<evidence type="ECO:0000313" key="1">
    <source>
        <dbReference type="EMBL" id="OMG52358.1"/>
    </source>
</evidence>
<gene>
    <name evidence="1" type="ORF">BJN45_13685</name>
</gene>
<proteinExistence type="predicted"/>
<evidence type="ECO:0000313" key="2">
    <source>
        <dbReference type="Proteomes" id="UP000187526"/>
    </source>
</evidence>
<comment type="caution">
    <text evidence="1">The sequence shown here is derived from an EMBL/GenBank/DDBJ whole genome shotgun (WGS) entry which is preliminary data.</text>
</comment>
<dbReference type="AlphaFoldDB" id="A0A1R1I0W1"/>
<dbReference type="STRING" id="418702.BJN45_13685"/>
<accession>A0A1R1I0W1</accession>
<dbReference type="Proteomes" id="UP000187526">
    <property type="component" value="Unassembled WGS sequence"/>
</dbReference>
<reference evidence="1 2" key="1">
    <citation type="submission" date="2016-10" db="EMBL/GenBank/DDBJ databases">
        <title>Alkaliphiles isolated from bioreactors.</title>
        <authorList>
            <person name="Salah Z."/>
            <person name="Rout S.P."/>
            <person name="Humphreys P.N."/>
        </authorList>
    </citation>
    <scope>NUCLEOTIDE SEQUENCE [LARGE SCALE GENOMIC DNA]</scope>
    <source>
        <strain evidence="1 2">ZS02</strain>
    </source>
</reference>
<name>A0A1R1I0W1_9RHOO</name>
<keyword evidence="2" id="KW-1185">Reference proteome</keyword>
<sequence>MRMAKTKSIEVGLAIKTTAELINGLDALRAAWKLDPASVPKGLSCSESKDGQFILVAAESVFVTLPGACVIKGIGAVELLSTEPVFEPGANSKSLLLKDTADGWLFSVKYVPPIVRERNAKKI</sequence>
<organism evidence="1 2">
    <name type="scientific">Azonexus hydrophilus</name>
    <dbReference type="NCBI Taxonomy" id="418702"/>
    <lineage>
        <taxon>Bacteria</taxon>
        <taxon>Pseudomonadati</taxon>
        <taxon>Pseudomonadota</taxon>
        <taxon>Betaproteobacteria</taxon>
        <taxon>Rhodocyclales</taxon>
        <taxon>Azonexaceae</taxon>
        <taxon>Azonexus</taxon>
    </lineage>
</organism>
<protein>
    <submittedName>
        <fullName evidence="1">Uncharacterized protein</fullName>
    </submittedName>
</protein>
<dbReference type="EMBL" id="MTHD01000005">
    <property type="protein sequence ID" value="OMG52358.1"/>
    <property type="molecule type" value="Genomic_DNA"/>
</dbReference>